<keyword evidence="2" id="KW-1185">Reference proteome</keyword>
<dbReference type="Proteomes" id="UP000887013">
    <property type="component" value="Unassembled WGS sequence"/>
</dbReference>
<comment type="caution">
    <text evidence="1">The sequence shown here is derived from an EMBL/GenBank/DDBJ whole genome shotgun (WGS) entry which is preliminary data.</text>
</comment>
<dbReference type="EMBL" id="BMAW01013113">
    <property type="protein sequence ID" value="GFT32138.1"/>
    <property type="molecule type" value="Genomic_DNA"/>
</dbReference>
<organism evidence="1 2">
    <name type="scientific">Nephila pilipes</name>
    <name type="common">Giant wood spider</name>
    <name type="synonym">Nephila maculata</name>
    <dbReference type="NCBI Taxonomy" id="299642"/>
    <lineage>
        <taxon>Eukaryota</taxon>
        <taxon>Metazoa</taxon>
        <taxon>Ecdysozoa</taxon>
        <taxon>Arthropoda</taxon>
        <taxon>Chelicerata</taxon>
        <taxon>Arachnida</taxon>
        <taxon>Araneae</taxon>
        <taxon>Araneomorphae</taxon>
        <taxon>Entelegynae</taxon>
        <taxon>Araneoidea</taxon>
        <taxon>Nephilidae</taxon>
        <taxon>Nephila</taxon>
    </lineage>
</organism>
<name>A0A8X6TP52_NEPPI</name>
<sequence>MQKTIKVFYIPRKTECLPNLKRGEPFMVNFAVSILTKTLRGHSLLKKDICLFNLSDNDNECVSMQRLLQRKDSCFQFAPERVLLNGENLGKLRDSFELVFECETFVIYAPIRGGANP</sequence>
<reference evidence="1" key="1">
    <citation type="submission" date="2020-08" db="EMBL/GenBank/DDBJ databases">
        <title>Multicomponent nature underlies the extraordinary mechanical properties of spider dragline silk.</title>
        <authorList>
            <person name="Kono N."/>
            <person name="Nakamura H."/>
            <person name="Mori M."/>
            <person name="Yoshida Y."/>
            <person name="Ohtoshi R."/>
            <person name="Malay A.D."/>
            <person name="Moran D.A.P."/>
            <person name="Tomita M."/>
            <person name="Numata K."/>
            <person name="Arakawa K."/>
        </authorList>
    </citation>
    <scope>NUCLEOTIDE SEQUENCE</scope>
</reference>
<dbReference type="AlphaFoldDB" id="A0A8X6TP52"/>
<evidence type="ECO:0000313" key="2">
    <source>
        <dbReference type="Proteomes" id="UP000887013"/>
    </source>
</evidence>
<accession>A0A8X6TP52</accession>
<evidence type="ECO:0000313" key="1">
    <source>
        <dbReference type="EMBL" id="GFT32138.1"/>
    </source>
</evidence>
<gene>
    <name evidence="1" type="ORF">NPIL_672221</name>
</gene>
<proteinExistence type="predicted"/>
<protein>
    <submittedName>
        <fullName evidence="1">Uncharacterized protein</fullName>
    </submittedName>
</protein>